<sequence>MKEFYSDVFQYRGNHYDFGYYQGKQLKDSPILPNRRKQWAPRKDRHFLINTEEVKHALTSFAPGIWKEIHGLGDALKMEKEEAIRMFGGYYLEFGRSGCSIFTDSNYMIRNYDSHPKSYEGRFSLYQPTDEGYAVIGPTMQITGRVDGMNEKGLVMGYNFTHRKQSGDGFLCNMIGRIILETCASVEEAISLLKELPHRHSFSYVLLDKSGESFVVEASPREVAARKSNVCTNHFYLLDEENRYRQDESREREQTILEQQTYMTDPYKAFRVMNDSEKDIYSFKYDAAAGTLHTAAYFPKDMKAWFAIGPDRRPVIFDFNKWLKGEKIHIKRVKGELDYEGMFVNMGLQ</sequence>
<dbReference type="Pfam" id="PF03417">
    <property type="entry name" value="AAT"/>
    <property type="match status" value="1"/>
</dbReference>
<gene>
    <name evidence="2" type="ORF">SAMN05216238_101378</name>
</gene>
<dbReference type="PANTHER" id="PTHR34180">
    <property type="entry name" value="PEPTIDASE C45"/>
    <property type="match status" value="1"/>
</dbReference>
<dbReference type="SUPFAM" id="SSF56235">
    <property type="entry name" value="N-terminal nucleophile aminohydrolases (Ntn hydrolases)"/>
    <property type="match status" value="1"/>
</dbReference>
<dbReference type="Proteomes" id="UP000199474">
    <property type="component" value="Unassembled WGS sequence"/>
</dbReference>
<feature type="domain" description="Peptidase C45 hydrolase" evidence="1">
    <location>
        <begin position="105"/>
        <end position="310"/>
    </location>
</feature>
<dbReference type="InterPro" id="IPR029055">
    <property type="entry name" value="Ntn_hydrolases_N"/>
</dbReference>
<accession>A0A1I1SDP9</accession>
<dbReference type="EMBL" id="FOMR01000001">
    <property type="protein sequence ID" value="SFD44625.1"/>
    <property type="molecule type" value="Genomic_DNA"/>
</dbReference>
<evidence type="ECO:0000259" key="1">
    <source>
        <dbReference type="Pfam" id="PF03417"/>
    </source>
</evidence>
<dbReference type="InterPro" id="IPR047801">
    <property type="entry name" value="Peptidase_C45"/>
</dbReference>
<keyword evidence="3" id="KW-1185">Reference proteome</keyword>
<dbReference type="RefSeq" id="WP_090080443.1">
    <property type="nucleotide sequence ID" value="NZ_FOMR01000001.1"/>
</dbReference>
<dbReference type="InterPro" id="IPR047794">
    <property type="entry name" value="C45_proenzyme-like"/>
</dbReference>
<dbReference type="Gene3D" id="3.60.60.10">
    <property type="entry name" value="Penicillin V Acylase, Chain A"/>
    <property type="match status" value="1"/>
</dbReference>
<protein>
    <submittedName>
        <fullName evidence="2">Predicted choloylglycine hydrolase</fullName>
    </submittedName>
</protein>
<dbReference type="PANTHER" id="PTHR34180:SF1">
    <property type="entry name" value="BETA-ALANYL-DOPAMINE_CARCININE HYDROLASE"/>
    <property type="match status" value="1"/>
</dbReference>
<dbReference type="STRING" id="640948.SAMN05216238_101378"/>
<dbReference type="NCBIfam" id="NF040521">
    <property type="entry name" value="C45_proenzyme"/>
    <property type="match status" value="1"/>
</dbReference>
<dbReference type="OrthoDB" id="8617387at2"/>
<dbReference type="AlphaFoldDB" id="A0A1I1SDP9"/>
<proteinExistence type="predicted"/>
<evidence type="ECO:0000313" key="3">
    <source>
        <dbReference type="Proteomes" id="UP000199474"/>
    </source>
</evidence>
<organism evidence="2 3">
    <name type="scientific">Lentibacillus persicus</name>
    <dbReference type="NCBI Taxonomy" id="640948"/>
    <lineage>
        <taxon>Bacteria</taxon>
        <taxon>Bacillati</taxon>
        <taxon>Bacillota</taxon>
        <taxon>Bacilli</taxon>
        <taxon>Bacillales</taxon>
        <taxon>Bacillaceae</taxon>
        <taxon>Lentibacillus</taxon>
    </lineage>
</organism>
<dbReference type="CDD" id="cd01935">
    <property type="entry name" value="Ntn_CGH_like"/>
    <property type="match status" value="1"/>
</dbReference>
<dbReference type="InterPro" id="IPR005079">
    <property type="entry name" value="Peptidase_C45_hydrolase"/>
</dbReference>
<evidence type="ECO:0000313" key="2">
    <source>
        <dbReference type="EMBL" id="SFD44625.1"/>
    </source>
</evidence>
<keyword evidence="2" id="KW-0378">Hydrolase</keyword>
<dbReference type="GO" id="GO:0016787">
    <property type="term" value="F:hydrolase activity"/>
    <property type="evidence" value="ECO:0007669"/>
    <property type="project" value="UniProtKB-KW"/>
</dbReference>
<name>A0A1I1SDP9_9BACI</name>
<reference evidence="3" key="1">
    <citation type="submission" date="2016-10" db="EMBL/GenBank/DDBJ databases">
        <authorList>
            <person name="Varghese N."/>
            <person name="Submissions S."/>
        </authorList>
    </citation>
    <scope>NUCLEOTIDE SEQUENCE [LARGE SCALE GENOMIC DNA]</scope>
    <source>
        <strain evidence="3">DSM 22530</strain>
    </source>
</reference>